<dbReference type="SUPFAM" id="SSF75553">
    <property type="entry name" value="Smc hinge domain"/>
    <property type="match status" value="1"/>
</dbReference>
<evidence type="ECO:0000256" key="13">
    <source>
        <dbReference type="SAM" id="MobiDB-lite"/>
    </source>
</evidence>
<sequence>MRIEELIIDGFKSYPVRTQITGWDASFNAITGLNGSGKSNILDAICFVLGITNISQLRCQNQQDLVYKRGQAGVTKASVTIVFDNSDKDKSPEGFKDTDQITVTRQVIIAHSSTTNKWLLNGRKSEQKTILSLFQSVQLNINNPNFVIMQGRITKVLNMKPPEILGMVEEAAGTRMFEEKKAKALKEMGKKDKRVQTIREQLNDEIEPKLDRLRQEKKNYIQYSNLQADLERLARILQAHDYHTAERRYDEKEVEIAQKGQEEMQLKRDLAALEKELKEKEQEHQSTIEKRDQEMGRNGKLSTMQNQVDALGKEVVKARTQAEIKENSITSENKKVAELEEELRSLQGNLKEKVAKEAQLKESHTEIENEHKAAQAKLSSAEELLQTLLTGLSSNAKTATVTGGGKQDFSHSSRLIAHQDNQGGYLGQIADAKSCATAAAADEQQSQVKLDMAQKELATLEKRFKEVKNEVNDNAARLERLRGEADAVRTQLERCGWNQEQEEQGTQALENLKHQIRLVGNGREAVRRTLGRLDFDFRPPKPNFDMSAIKGPVASLIRVSEENLDKTTALEIAAGGRLFNIVVKDEVTGKDILDSKQMQKHITIIPLNRISPFQPAADQTRTADSVKGATRALQLIGYPAEVKRAMEYVFGAIYICEDTKSANQVTFGGAKLKSVTIDGDVYDPSGLLTGGAKPTSNGILVGVQQLATAENKMKALQQQLAKVEENWYSDAAGNAGERRPSKVRMRWQGLRQQLEIKEHELSLLEKQVEGSNAAQIWSEIERRTQEVASITKAIVAAQTQQKEAQTECQRLEKDMKEFKNNKDGKIEELKASIKTQTAALQKHDVILKTRNRDMKTSTLEREQIEEDITKQEGAIEEERSNIDKLGKELHDLNSKVRAKEAEQAAADLKLKEERANLTKYDDRIHAIEQSITGIKKDITDNHTALEQNPRDIAQLKKERVAARNMMTQLERQHEWIPDLRDTFGKEGGEFDFSNIGQVIDRATRLEEQKKGMKRKGDPKVMTMLETVEKRETECKKNLRTVLSDKEKIEETIEQLDQHKREALQTTWTKVNKDFGDIFAELLPGNFAKLQPPEGKDLMDGLEIKVQLGSVWKQSLTELSGGQRSLIALSLIMSLLQFKPAPMYILDEIDAALDLQHTQNIGQLFRTRFKGSQFIVVSLKEGLFTNANVLFRAKFRDGTSLVERTAQRSTSSLYDKDDRRARRD</sequence>
<dbReference type="Pfam" id="PF06470">
    <property type="entry name" value="SMC_hinge"/>
    <property type="match status" value="1"/>
</dbReference>
<evidence type="ECO:0000259" key="14">
    <source>
        <dbReference type="SMART" id="SM00968"/>
    </source>
</evidence>
<evidence type="ECO:0000256" key="9">
    <source>
        <dbReference type="ARBA" id="ARBA00023242"/>
    </source>
</evidence>
<dbReference type="InterPro" id="IPR010935">
    <property type="entry name" value="SMC_hinge"/>
</dbReference>
<dbReference type="InterPro" id="IPR027417">
    <property type="entry name" value="P-loop_NTPase"/>
</dbReference>
<dbReference type="InterPro" id="IPR036277">
    <property type="entry name" value="SMC_hinge_sf"/>
</dbReference>
<evidence type="ECO:0000256" key="10">
    <source>
        <dbReference type="ARBA" id="ARBA00023306"/>
    </source>
</evidence>
<dbReference type="Gene3D" id="3.40.50.300">
    <property type="entry name" value="P-loop containing nucleotide triphosphate hydrolases"/>
    <property type="match status" value="2"/>
</dbReference>
<dbReference type="GO" id="GO:0005524">
    <property type="term" value="F:ATP binding"/>
    <property type="evidence" value="ECO:0007669"/>
    <property type="project" value="UniProtKB-KW"/>
</dbReference>
<dbReference type="AlphaFoldDB" id="A0A0D7A0Y5"/>
<gene>
    <name evidence="15" type="ORF">FISHEDRAFT_77651</name>
</gene>
<feature type="coiled-coil region" evidence="12">
    <location>
        <begin position="706"/>
        <end position="828"/>
    </location>
</feature>
<feature type="region of interest" description="Disordered" evidence="13">
    <location>
        <begin position="277"/>
        <end position="300"/>
    </location>
</feature>
<keyword evidence="10" id="KW-0131">Cell cycle</keyword>
<evidence type="ECO:0000256" key="5">
    <source>
        <dbReference type="ARBA" id="ARBA00022776"/>
    </source>
</evidence>
<dbReference type="GO" id="GO:0016887">
    <property type="term" value="F:ATP hydrolysis activity"/>
    <property type="evidence" value="ECO:0007669"/>
    <property type="project" value="InterPro"/>
</dbReference>
<dbReference type="FunFam" id="3.40.50.300:FF:000385">
    <property type="entry name" value="Structural maintenance of chromosomes 2"/>
    <property type="match status" value="1"/>
</dbReference>
<name>A0A0D7A0Y5_9AGAR</name>
<dbReference type="Pfam" id="PF02463">
    <property type="entry name" value="SMC_N"/>
    <property type="match status" value="1"/>
</dbReference>
<keyword evidence="4" id="KW-0547">Nucleotide-binding</keyword>
<keyword evidence="7 12" id="KW-0175">Coiled coil</keyword>
<dbReference type="CDD" id="cd03273">
    <property type="entry name" value="ABC_SMC2_euk"/>
    <property type="match status" value="1"/>
</dbReference>
<comment type="subcellular location">
    <subcellularLocation>
        <location evidence="1 11">Nucleus</location>
    </subcellularLocation>
</comment>
<keyword evidence="3" id="KW-0132">Cell division</keyword>
<evidence type="ECO:0000256" key="3">
    <source>
        <dbReference type="ARBA" id="ARBA00022618"/>
    </source>
</evidence>
<dbReference type="GO" id="GO:0007059">
    <property type="term" value="P:chromosome segregation"/>
    <property type="evidence" value="ECO:0007669"/>
    <property type="project" value="UniProtKB-ARBA"/>
</dbReference>
<accession>A0A0D7A0Y5</accession>
<reference evidence="15 16" key="1">
    <citation type="journal article" date="2015" name="Fungal Genet. Biol.">
        <title>Evolution of novel wood decay mechanisms in Agaricales revealed by the genome sequences of Fistulina hepatica and Cylindrobasidium torrendii.</title>
        <authorList>
            <person name="Floudas D."/>
            <person name="Held B.W."/>
            <person name="Riley R."/>
            <person name="Nagy L.G."/>
            <person name="Koehler G."/>
            <person name="Ransdell A.S."/>
            <person name="Younus H."/>
            <person name="Chow J."/>
            <person name="Chiniquy J."/>
            <person name="Lipzen A."/>
            <person name="Tritt A."/>
            <person name="Sun H."/>
            <person name="Haridas S."/>
            <person name="LaButti K."/>
            <person name="Ohm R.A."/>
            <person name="Kues U."/>
            <person name="Blanchette R.A."/>
            <person name="Grigoriev I.V."/>
            <person name="Minto R.E."/>
            <person name="Hibbett D.S."/>
        </authorList>
    </citation>
    <scope>NUCLEOTIDE SEQUENCE [LARGE SCALE GENOMIC DNA]</scope>
    <source>
        <strain evidence="15 16">ATCC 64428</strain>
    </source>
</reference>
<keyword evidence="5" id="KW-0498">Mitosis</keyword>
<organism evidence="15 16">
    <name type="scientific">Fistulina hepatica ATCC 64428</name>
    <dbReference type="NCBI Taxonomy" id="1128425"/>
    <lineage>
        <taxon>Eukaryota</taxon>
        <taxon>Fungi</taxon>
        <taxon>Dikarya</taxon>
        <taxon>Basidiomycota</taxon>
        <taxon>Agaricomycotina</taxon>
        <taxon>Agaricomycetes</taxon>
        <taxon>Agaricomycetidae</taxon>
        <taxon>Agaricales</taxon>
        <taxon>Fistulinaceae</taxon>
        <taxon>Fistulina</taxon>
    </lineage>
</organism>
<dbReference type="Gene3D" id="3.30.70.1620">
    <property type="match status" value="1"/>
</dbReference>
<dbReference type="GO" id="GO:0005694">
    <property type="term" value="C:chromosome"/>
    <property type="evidence" value="ECO:0007669"/>
    <property type="project" value="InterPro"/>
</dbReference>
<dbReference type="Proteomes" id="UP000054144">
    <property type="component" value="Unassembled WGS sequence"/>
</dbReference>
<dbReference type="GO" id="GO:0005634">
    <property type="term" value="C:nucleus"/>
    <property type="evidence" value="ECO:0007669"/>
    <property type="project" value="UniProtKB-SubCell"/>
</dbReference>
<dbReference type="Gene3D" id="1.20.1060.20">
    <property type="match status" value="1"/>
</dbReference>
<evidence type="ECO:0000256" key="12">
    <source>
        <dbReference type="SAM" id="Coils"/>
    </source>
</evidence>
<dbReference type="SMART" id="SM00968">
    <property type="entry name" value="SMC_hinge"/>
    <property type="match status" value="1"/>
</dbReference>
<feature type="coiled-coil region" evidence="12">
    <location>
        <begin position="861"/>
        <end position="1065"/>
    </location>
</feature>
<keyword evidence="8" id="KW-0226">DNA condensation</keyword>
<evidence type="ECO:0000256" key="11">
    <source>
        <dbReference type="PIRNR" id="PIRNR005719"/>
    </source>
</evidence>
<evidence type="ECO:0000256" key="1">
    <source>
        <dbReference type="ARBA" id="ARBA00004123"/>
    </source>
</evidence>
<feature type="compositionally biased region" description="Basic and acidic residues" evidence="13">
    <location>
        <begin position="277"/>
        <end position="297"/>
    </location>
</feature>
<dbReference type="SUPFAM" id="SSF52540">
    <property type="entry name" value="P-loop containing nucleoside triphosphate hydrolases"/>
    <property type="match status" value="1"/>
</dbReference>
<keyword evidence="6" id="KW-0067">ATP-binding</keyword>
<dbReference type="InterPro" id="IPR003395">
    <property type="entry name" value="RecF/RecN/SMC_N"/>
</dbReference>
<evidence type="ECO:0000313" key="16">
    <source>
        <dbReference type="Proteomes" id="UP000054144"/>
    </source>
</evidence>
<dbReference type="OrthoDB" id="10255539at2759"/>
<evidence type="ECO:0000256" key="4">
    <source>
        <dbReference type="ARBA" id="ARBA00022741"/>
    </source>
</evidence>
<evidence type="ECO:0000256" key="6">
    <source>
        <dbReference type="ARBA" id="ARBA00022840"/>
    </source>
</evidence>
<dbReference type="EMBL" id="KN882092">
    <property type="protein sequence ID" value="KIY44458.1"/>
    <property type="molecule type" value="Genomic_DNA"/>
</dbReference>
<keyword evidence="9 11" id="KW-0539">Nucleus</keyword>
<proteinExistence type="inferred from homology"/>
<evidence type="ECO:0000256" key="7">
    <source>
        <dbReference type="ARBA" id="ARBA00023054"/>
    </source>
</evidence>
<evidence type="ECO:0000313" key="15">
    <source>
        <dbReference type="EMBL" id="KIY44458.1"/>
    </source>
</evidence>
<dbReference type="GO" id="GO:0051301">
    <property type="term" value="P:cell division"/>
    <property type="evidence" value="ECO:0007669"/>
    <property type="project" value="UniProtKB-KW"/>
</dbReference>
<dbReference type="InterPro" id="IPR024704">
    <property type="entry name" value="SMC"/>
</dbReference>
<comment type="similarity">
    <text evidence="2">Belongs to the SMC family. SMC2 subfamily.</text>
</comment>
<evidence type="ECO:0000256" key="8">
    <source>
        <dbReference type="ARBA" id="ARBA00023067"/>
    </source>
</evidence>
<keyword evidence="16" id="KW-1185">Reference proteome</keyword>
<dbReference type="PANTHER" id="PTHR43977">
    <property type="entry name" value="STRUCTURAL MAINTENANCE OF CHROMOSOMES PROTEIN 3"/>
    <property type="match status" value="1"/>
</dbReference>
<dbReference type="GO" id="GO:0030261">
    <property type="term" value="P:chromosome condensation"/>
    <property type="evidence" value="ECO:0007669"/>
    <property type="project" value="UniProtKB-KW"/>
</dbReference>
<dbReference type="PIRSF" id="PIRSF005719">
    <property type="entry name" value="SMC"/>
    <property type="match status" value="1"/>
</dbReference>
<feature type="coiled-coil region" evidence="12">
    <location>
        <begin position="443"/>
        <end position="484"/>
    </location>
</feature>
<protein>
    <recommendedName>
        <fullName evidence="11">Structural maintenance of chromosomes protein</fullName>
    </recommendedName>
</protein>
<evidence type="ECO:0000256" key="2">
    <source>
        <dbReference type="ARBA" id="ARBA00005231"/>
    </source>
</evidence>
<dbReference type="InterPro" id="IPR027120">
    <property type="entry name" value="Smc2_ABC"/>
</dbReference>
<feature type="domain" description="SMC hinge" evidence="14">
    <location>
        <begin position="547"/>
        <end position="666"/>
    </location>
</feature>